<gene>
    <name evidence="8" type="ORF">SAMN05192563_100951</name>
</gene>
<keyword evidence="5" id="KW-0411">Iron-sulfur</keyword>
<name>A0A1I7D981_9BURK</name>
<evidence type="ECO:0000256" key="5">
    <source>
        <dbReference type="ARBA" id="ARBA00023014"/>
    </source>
</evidence>
<keyword evidence="3" id="KW-0479">Metal-binding</keyword>
<dbReference type="GO" id="GO:0046872">
    <property type="term" value="F:metal ion binding"/>
    <property type="evidence" value="ECO:0007669"/>
    <property type="project" value="UniProtKB-KW"/>
</dbReference>
<dbReference type="SUPFAM" id="SSF54292">
    <property type="entry name" value="2Fe-2S ferredoxin-like"/>
    <property type="match status" value="1"/>
</dbReference>
<keyword evidence="2" id="KW-0001">2Fe-2S</keyword>
<evidence type="ECO:0000256" key="4">
    <source>
        <dbReference type="ARBA" id="ARBA00023004"/>
    </source>
</evidence>
<dbReference type="Pfam" id="PF00111">
    <property type="entry name" value="Fer2"/>
    <property type="match status" value="1"/>
</dbReference>
<dbReference type="GO" id="GO:0009055">
    <property type="term" value="F:electron transfer activity"/>
    <property type="evidence" value="ECO:0007669"/>
    <property type="project" value="TreeGrafter"/>
</dbReference>
<protein>
    <submittedName>
        <fullName evidence="8">Ferredoxin, 2Fe-2S</fullName>
    </submittedName>
</protein>
<evidence type="ECO:0000256" key="1">
    <source>
        <dbReference type="ARBA" id="ARBA00010914"/>
    </source>
</evidence>
<dbReference type="InterPro" id="IPR012675">
    <property type="entry name" value="Beta-grasp_dom_sf"/>
</dbReference>
<dbReference type="CDD" id="cd00207">
    <property type="entry name" value="fer2"/>
    <property type="match status" value="1"/>
</dbReference>
<reference evidence="8 9" key="1">
    <citation type="submission" date="2016-10" db="EMBL/GenBank/DDBJ databases">
        <authorList>
            <person name="de Groot N.N."/>
        </authorList>
    </citation>
    <scope>NUCLEOTIDE SEQUENCE [LARGE SCALE GENOMIC DNA]</scope>
    <source>
        <strain evidence="8 9">LMG 27731</strain>
    </source>
</reference>
<dbReference type="GO" id="GO:0140647">
    <property type="term" value="P:P450-containing electron transport chain"/>
    <property type="evidence" value="ECO:0007669"/>
    <property type="project" value="InterPro"/>
</dbReference>
<dbReference type="InterPro" id="IPR036010">
    <property type="entry name" value="2Fe-2S_ferredoxin-like_sf"/>
</dbReference>
<dbReference type="OrthoDB" id="9799640at2"/>
<dbReference type="PROSITE" id="PS51085">
    <property type="entry name" value="2FE2S_FER_2"/>
    <property type="match status" value="1"/>
</dbReference>
<dbReference type="InterPro" id="IPR001041">
    <property type="entry name" value="2Fe-2S_ferredoxin-type"/>
</dbReference>
<sequence>MPKLSYITHDGSRTDVDTAVGATVMQSALERNIAGISGDCGGACQCCTCHVFVEEAWQDRLPPIDDMEDAMLDSTAEPRRVNSRLSCMLTMTQELDGLVVHLPASQI</sequence>
<organism evidence="8 9">
    <name type="scientific">Paraburkholderia aspalathi</name>
    <dbReference type="NCBI Taxonomy" id="1324617"/>
    <lineage>
        <taxon>Bacteria</taxon>
        <taxon>Pseudomonadati</taxon>
        <taxon>Pseudomonadota</taxon>
        <taxon>Betaproteobacteria</taxon>
        <taxon>Burkholderiales</taxon>
        <taxon>Burkholderiaceae</taxon>
        <taxon>Paraburkholderia</taxon>
    </lineage>
</organism>
<evidence type="ECO:0000256" key="6">
    <source>
        <dbReference type="ARBA" id="ARBA00034078"/>
    </source>
</evidence>
<dbReference type="GO" id="GO:0005829">
    <property type="term" value="C:cytosol"/>
    <property type="evidence" value="ECO:0007669"/>
    <property type="project" value="TreeGrafter"/>
</dbReference>
<dbReference type="AlphaFoldDB" id="A0A1I7D981"/>
<evidence type="ECO:0000313" key="8">
    <source>
        <dbReference type="EMBL" id="SFU08259.1"/>
    </source>
</evidence>
<accession>A0A1I7D981</accession>
<feature type="domain" description="2Fe-2S ferredoxin-type" evidence="7">
    <location>
        <begin position="2"/>
        <end position="106"/>
    </location>
</feature>
<evidence type="ECO:0000256" key="2">
    <source>
        <dbReference type="ARBA" id="ARBA00022714"/>
    </source>
</evidence>
<dbReference type="PRINTS" id="PR00355">
    <property type="entry name" value="ADRENODOXIN"/>
</dbReference>
<dbReference type="Proteomes" id="UP000198844">
    <property type="component" value="Unassembled WGS sequence"/>
</dbReference>
<dbReference type="Gene3D" id="3.10.20.30">
    <property type="match status" value="1"/>
</dbReference>
<dbReference type="GO" id="GO:0051537">
    <property type="term" value="F:2 iron, 2 sulfur cluster binding"/>
    <property type="evidence" value="ECO:0007669"/>
    <property type="project" value="UniProtKB-KW"/>
</dbReference>
<dbReference type="PANTHER" id="PTHR23426">
    <property type="entry name" value="FERREDOXIN/ADRENODOXIN"/>
    <property type="match status" value="1"/>
</dbReference>
<proteinExistence type="inferred from homology"/>
<comment type="cofactor">
    <cofactor evidence="6">
        <name>[2Fe-2S] cluster</name>
        <dbReference type="ChEBI" id="CHEBI:190135"/>
    </cofactor>
</comment>
<dbReference type="EMBL" id="FPBH01000009">
    <property type="protein sequence ID" value="SFU08259.1"/>
    <property type="molecule type" value="Genomic_DNA"/>
</dbReference>
<evidence type="ECO:0000313" key="9">
    <source>
        <dbReference type="Proteomes" id="UP000198844"/>
    </source>
</evidence>
<comment type="similarity">
    <text evidence="1">Belongs to the adrenodoxin/putidaredoxin family.</text>
</comment>
<dbReference type="PANTHER" id="PTHR23426:SF65">
    <property type="entry name" value="FERREDOXIN-2, MITOCHONDRIAL"/>
    <property type="match status" value="1"/>
</dbReference>
<dbReference type="RefSeq" id="WP_093635194.1">
    <property type="nucleotide sequence ID" value="NZ_FPBH01000009.1"/>
</dbReference>
<evidence type="ECO:0000256" key="3">
    <source>
        <dbReference type="ARBA" id="ARBA00022723"/>
    </source>
</evidence>
<evidence type="ECO:0000259" key="7">
    <source>
        <dbReference type="PROSITE" id="PS51085"/>
    </source>
</evidence>
<dbReference type="InterPro" id="IPR001055">
    <property type="entry name" value="Adrenodoxin-like"/>
</dbReference>
<keyword evidence="4" id="KW-0408">Iron</keyword>